<dbReference type="Proteomes" id="UP001589718">
    <property type="component" value="Unassembled WGS sequence"/>
</dbReference>
<dbReference type="RefSeq" id="WP_345219483.1">
    <property type="nucleotide sequence ID" value="NZ_BAAAXE010000002.1"/>
</dbReference>
<dbReference type="InterPro" id="IPR052523">
    <property type="entry name" value="Trichothecene_AcTrans"/>
</dbReference>
<keyword evidence="2" id="KW-0012">Acyltransferase</keyword>
<dbReference type="EMBL" id="JBHMCR010000015">
    <property type="protein sequence ID" value="MFB9522896.1"/>
    <property type="molecule type" value="Genomic_DNA"/>
</dbReference>
<dbReference type="InterPro" id="IPR000182">
    <property type="entry name" value="GNAT_dom"/>
</dbReference>
<dbReference type="PROSITE" id="PS51186">
    <property type="entry name" value="GNAT"/>
    <property type="match status" value="1"/>
</dbReference>
<evidence type="ECO:0000259" key="1">
    <source>
        <dbReference type="PROSITE" id="PS51186"/>
    </source>
</evidence>
<dbReference type="Pfam" id="PF13508">
    <property type="entry name" value="Acetyltransf_7"/>
    <property type="match status" value="1"/>
</dbReference>
<evidence type="ECO:0000313" key="3">
    <source>
        <dbReference type="Proteomes" id="UP001589718"/>
    </source>
</evidence>
<name>A0ABV5PI63_STRCM</name>
<dbReference type="Gene3D" id="3.40.630.30">
    <property type="match status" value="1"/>
</dbReference>
<organism evidence="2 3">
    <name type="scientific">Streptomyces cremeus</name>
    <dbReference type="NCBI Taxonomy" id="66881"/>
    <lineage>
        <taxon>Bacteria</taxon>
        <taxon>Bacillati</taxon>
        <taxon>Actinomycetota</taxon>
        <taxon>Actinomycetes</taxon>
        <taxon>Kitasatosporales</taxon>
        <taxon>Streptomycetaceae</taxon>
        <taxon>Streptomyces</taxon>
    </lineage>
</organism>
<dbReference type="GO" id="GO:0016746">
    <property type="term" value="F:acyltransferase activity"/>
    <property type="evidence" value="ECO:0007669"/>
    <property type="project" value="UniProtKB-KW"/>
</dbReference>
<sequence length="202" mass="21840">MPITIIPQTATVDDAAQISRTLARAFADDPMMLSFFTDDATREDSLARYFSTLFTRQYVLHGLCERTASAAAFWVPAQAQEKAVPDAATIEVLTGILGERAEQFGAAVRTAAQHAPQEPHWSLALIGADPEARGQGHGSALLRSGLAQADAAGQPVYLESSKPSNVPVYEHFGFRVREEFELPGGGPTLWGMWREPQADAAE</sequence>
<proteinExistence type="predicted"/>
<keyword evidence="2" id="KW-0808">Transferase</keyword>
<dbReference type="CDD" id="cd04301">
    <property type="entry name" value="NAT_SF"/>
    <property type="match status" value="1"/>
</dbReference>
<dbReference type="SUPFAM" id="SSF55729">
    <property type="entry name" value="Acyl-CoA N-acyltransferases (Nat)"/>
    <property type="match status" value="1"/>
</dbReference>
<keyword evidence="3" id="KW-1185">Reference proteome</keyword>
<gene>
    <name evidence="2" type="ORF">ACFFTU_23400</name>
</gene>
<feature type="domain" description="N-acetyltransferase" evidence="1">
    <location>
        <begin position="51"/>
        <end position="195"/>
    </location>
</feature>
<evidence type="ECO:0000313" key="2">
    <source>
        <dbReference type="EMBL" id="MFB9522896.1"/>
    </source>
</evidence>
<comment type="caution">
    <text evidence="2">The sequence shown here is derived from an EMBL/GenBank/DDBJ whole genome shotgun (WGS) entry which is preliminary data.</text>
</comment>
<dbReference type="InterPro" id="IPR016181">
    <property type="entry name" value="Acyl_CoA_acyltransferase"/>
</dbReference>
<dbReference type="PANTHER" id="PTHR42791">
    <property type="entry name" value="GNAT FAMILY ACETYLTRANSFERASE"/>
    <property type="match status" value="1"/>
</dbReference>
<dbReference type="EC" id="2.3.-.-" evidence="2"/>
<protein>
    <submittedName>
        <fullName evidence="2">GNAT family N-acetyltransferase</fullName>
        <ecNumber evidence="2">2.3.-.-</ecNumber>
    </submittedName>
</protein>
<accession>A0ABV5PI63</accession>
<reference evidence="2 3" key="1">
    <citation type="submission" date="2024-09" db="EMBL/GenBank/DDBJ databases">
        <authorList>
            <person name="Sun Q."/>
            <person name="Mori K."/>
        </authorList>
    </citation>
    <scope>NUCLEOTIDE SEQUENCE [LARGE SCALE GENOMIC DNA]</scope>
    <source>
        <strain evidence="2 3">JCM 4362</strain>
    </source>
</reference>
<dbReference type="PANTHER" id="PTHR42791:SF1">
    <property type="entry name" value="N-ACETYLTRANSFERASE DOMAIN-CONTAINING PROTEIN"/>
    <property type="match status" value="1"/>
</dbReference>